<accession>A0A379YYD4</accession>
<comment type="similarity">
    <text evidence="1">Belongs to the ABC transporter superfamily.</text>
</comment>
<dbReference type="KEGG" id="salg:BS332_11810"/>
<dbReference type="InterPro" id="IPR027417">
    <property type="entry name" value="P-loop_NTPase"/>
</dbReference>
<sequence length="246" mass="26333">MIASMQGVTVGYAGKPLLANVELCLPEAEIVCLLGCNGSGKTSLLKTLLGLLVPLAGEIKIAGRQIHQWSQRELAQQMAYVPQAQLSRFSFRVLEMVLMGCQSRLGLFAVPGANEQKRALAVLKQLDIAHLADCAMDQISGGERQLVLIARALLQSPRLLVMDEPAASLDFGNQIKLLAQVKRLKQQGIAVLMSTHHPRHAELLADSVALVEPGHGLRQGAVAGQLQVSGLAQLYGVSESAIAEHL</sequence>
<feature type="domain" description="ABC transporter" evidence="5">
    <location>
        <begin position="3"/>
        <end position="238"/>
    </location>
</feature>
<reference evidence="7 8" key="1">
    <citation type="submission" date="2018-06" db="EMBL/GenBank/DDBJ databases">
        <authorList>
            <consortium name="Pathogen Informatics"/>
            <person name="Doyle S."/>
        </authorList>
    </citation>
    <scope>NUCLEOTIDE SEQUENCE [LARGE SCALE GENOMIC DNA]</scope>
    <source>
        <strain evidence="7 8">NCTC10738</strain>
    </source>
</reference>
<evidence type="ECO:0000313" key="8">
    <source>
        <dbReference type="Proteomes" id="UP000254069"/>
    </source>
</evidence>
<dbReference type="SMART" id="SM00382">
    <property type="entry name" value="AAA"/>
    <property type="match status" value="1"/>
</dbReference>
<keyword evidence="8" id="KW-1185">Reference proteome</keyword>
<gene>
    <name evidence="7" type="ORF">NCTC10738_00694</name>
    <name evidence="6" type="ORF">TUM17379_08870</name>
</gene>
<dbReference type="EMBL" id="UGYO01000001">
    <property type="protein sequence ID" value="SUI52251.1"/>
    <property type="molecule type" value="Genomic_DNA"/>
</dbReference>
<organism evidence="7 8">
    <name type="scientific">Shewanella algae</name>
    <dbReference type="NCBI Taxonomy" id="38313"/>
    <lineage>
        <taxon>Bacteria</taxon>
        <taxon>Pseudomonadati</taxon>
        <taxon>Pseudomonadota</taxon>
        <taxon>Gammaproteobacteria</taxon>
        <taxon>Alteromonadales</taxon>
        <taxon>Shewanellaceae</taxon>
        <taxon>Shewanella</taxon>
    </lineage>
</organism>
<dbReference type="InterPro" id="IPR050153">
    <property type="entry name" value="Metal_Ion_Import_ABC"/>
</dbReference>
<dbReference type="PROSITE" id="PS00211">
    <property type="entry name" value="ABC_TRANSPORTER_1"/>
    <property type="match status" value="1"/>
</dbReference>
<dbReference type="PROSITE" id="PS50893">
    <property type="entry name" value="ABC_TRANSPORTER_2"/>
    <property type="match status" value="1"/>
</dbReference>
<dbReference type="PANTHER" id="PTHR42734">
    <property type="entry name" value="METAL TRANSPORT SYSTEM ATP-BINDING PROTEIN TM_0124-RELATED"/>
    <property type="match status" value="1"/>
</dbReference>
<evidence type="ECO:0000256" key="2">
    <source>
        <dbReference type="ARBA" id="ARBA00022448"/>
    </source>
</evidence>
<dbReference type="Proteomes" id="UP000825078">
    <property type="component" value="Chromosome"/>
</dbReference>
<evidence type="ECO:0000259" key="5">
    <source>
        <dbReference type="PROSITE" id="PS50893"/>
    </source>
</evidence>
<dbReference type="Proteomes" id="UP000254069">
    <property type="component" value="Unassembled WGS sequence"/>
</dbReference>
<dbReference type="Gene3D" id="3.40.50.300">
    <property type="entry name" value="P-loop containing nucleotide triphosphate hydrolases"/>
    <property type="match status" value="1"/>
</dbReference>
<dbReference type="GO" id="GO:0005524">
    <property type="term" value="F:ATP binding"/>
    <property type="evidence" value="ECO:0007669"/>
    <property type="project" value="UniProtKB-KW"/>
</dbReference>
<dbReference type="FunFam" id="3.40.50.300:FF:000134">
    <property type="entry name" value="Iron-enterobactin ABC transporter ATP-binding protein"/>
    <property type="match status" value="1"/>
</dbReference>
<evidence type="ECO:0000256" key="3">
    <source>
        <dbReference type="ARBA" id="ARBA00022741"/>
    </source>
</evidence>
<proteinExistence type="inferred from homology"/>
<evidence type="ECO:0000313" key="7">
    <source>
        <dbReference type="EMBL" id="SUI52251.1"/>
    </source>
</evidence>
<dbReference type="CDD" id="cd03214">
    <property type="entry name" value="ABC_Iron-Siderophores_B12_Hemin"/>
    <property type="match status" value="1"/>
</dbReference>
<evidence type="ECO:0000256" key="4">
    <source>
        <dbReference type="ARBA" id="ARBA00022840"/>
    </source>
</evidence>
<name>A0A2T3H6P0_9GAMM</name>
<protein>
    <submittedName>
        <fullName evidence="6">Iron ABC transporter ATP-binding protein</fullName>
    </submittedName>
    <submittedName>
        <fullName evidence="7">Uncharacterized ABC transporter ATP-binding protein HI_1470</fullName>
    </submittedName>
</protein>
<dbReference type="STRING" id="38313.GCA_000947195_00868"/>
<dbReference type="InterPro" id="IPR003593">
    <property type="entry name" value="AAA+_ATPase"/>
</dbReference>
<dbReference type="GO" id="GO:0016887">
    <property type="term" value="F:ATP hydrolysis activity"/>
    <property type="evidence" value="ECO:0007669"/>
    <property type="project" value="InterPro"/>
</dbReference>
<dbReference type="Pfam" id="PF00005">
    <property type="entry name" value="ABC_tran"/>
    <property type="match status" value="1"/>
</dbReference>
<keyword evidence="4 7" id="KW-0067">ATP-binding</keyword>
<dbReference type="RefSeq" id="WP_037436757.1">
    <property type="nucleotide sequence ID" value="NZ_AP024609.1"/>
</dbReference>
<keyword evidence="3" id="KW-0547">Nucleotide-binding</keyword>
<dbReference type="AlphaFoldDB" id="A0A2T3H6P0"/>
<dbReference type="SUPFAM" id="SSF52540">
    <property type="entry name" value="P-loop containing nucleoside triphosphate hydrolases"/>
    <property type="match status" value="1"/>
</dbReference>
<evidence type="ECO:0000256" key="1">
    <source>
        <dbReference type="ARBA" id="ARBA00005417"/>
    </source>
</evidence>
<reference evidence="6" key="2">
    <citation type="submission" date="2021-05" db="EMBL/GenBank/DDBJ databases">
        <title>Molecular characterization for Shewanella algae harboring chromosomal blaOXA-55-like strains isolated from clinical and environment sample.</title>
        <authorList>
            <person name="Ohama Y."/>
            <person name="Aoki K."/>
            <person name="Harada S."/>
            <person name="Moriya K."/>
            <person name="Ishii Y."/>
            <person name="Tateda K."/>
        </authorList>
    </citation>
    <scope>NUCLEOTIDE SEQUENCE</scope>
    <source>
        <strain evidence="6">TUM17379</strain>
    </source>
</reference>
<dbReference type="InterPro" id="IPR003439">
    <property type="entry name" value="ABC_transporter-like_ATP-bd"/>
</dbReference>
<dbReference type="InterPro" id="IPR017871">
    <property type="entry name" value="ABC_transporter-like_CS"/>
</dbReference>
<dbReference type="PANTHER" id="PTHR42734:SF6">
    <property type="entry name" value="MOLYBDATE IMPORT ATP-BINDING PROTEIN MOLC"/>
    <property type="match status" value="1"/>
</dbReference>
<keyword evidence="2" id="KW-0813">Transport</keyword>
<dbReference type="EMBL" id="AP024613">
    <property type="protein sequence ID" value="BCV43869.1"/>
    <property type="molecule type" value="Genomic_DNA"/>
</dbReference>
<evidence type="ECO:0000313" key="6">
    <source>
        <dbReference type="EMBL" id="BCV43869.1"/>
    </source>
</evidence>
<dbReference type="GeneID" id="93807942"/>
<accession>A0A2T3H6P0</accession>